<feature type="region of interest" description="Disordered" evidence="13">
    <location>
        <begin position="1"/>
        <end position="33"/>
    </location>
</feature>
<sequence>MDLDDDPPAFAHRNRAGAKGDSAADVGDTEGPSFTWEGQFARTWDVVQEDADGSIAAAVSAISESSRRSQLRRRLADSGGPVRRGIVRSMVLVLDLSRAMAENDYRPTRAEAAVKVAEVFVQEFFDQNPLSVLGILGMRNGIANVISEMGADPNEHINCLRRGRIDRDPDGEPSIQNALELVLTQLTGSPPHSTREVLLIFGSLTTWDPGDVLETVEKLRSERVRCSVVGMTAEVWVCKEIANLTGGTYAVPISDAHFRELVLDQVVPPPIVDRDGSSAEEHVVTLGAWKRDGPSTASGDAARREAALVKMGFPKRIDEDGSNATFPCPVCRYPSSRLPNTCPSCSLQLVSAPLLARSYHHIFPLPAFRELPLGPEERATCTGCLDELDARKWVCTRCEKSFCGECDVFVHDALHNCPVRM</sequence>
<keyword evidence="6 11" id="KW-0862">Zinc</keyword>
<dbReference type="SUPFAM" id="SSF53300">
    <property type="entry name" value="vWA-like"/>
    <property type="match status" value="1"/>
</dbReference>
<evidence type="ECO:0000256" key="13">
    <source>
        <dbReference type="SAM" id="MobiDB-lite"/>
    </source>
</evidence>
<dbReference type="Pfam" id="PF07975">
    <property type="entry name" value="C1_4"/>
    <property type="match status" value="1"/>
</dbReference>
<evidence type="ECO:0000256" key="3">
    <source>
        <dbReference type="ARBA" id="ARBA00022723"/>
    </source>
</evidence>
<dbReference type="GO" id="GO:0005675">
    <property type="term" value="C:transcription factor TFIIH holo complex"/>
    <property type="evidence" value="ECO:0007669"/>
    <property type="project" value="UniProtKB-UniRule"/>
</dbReference>
<evidence type="ECO:0000256" key="1">
    <source>
        <dbReference type="ARBA" id="ARBA00004123"/>
    </source>
</evidence>
<comment type="function">
    <text evidence="11">Component of the general transcription and DNA repair factor IIH (TFIIH) core complex, which is involved in general and transcription-coupled nucleotide excision repair (NER) of damaged DNA and, when complexed to TFIIK, in RNA transcription by RNA polymerase II.</text>
</comment>
<dbReference type="AlphaFoldDB" id="A0A138ZZK4"/>
<keyword evidence="7 11" id="KW-0805">Transcription regulation</keyword>
<keyword evidence="4" id="KW-0227">DNA damage</keyword>
<dbReference type="GO" id="GO:0061630">
    <property type="term" value="F:ubiquitin protein ligase activity"/>
    <property type="evidence" value="ECO:0007669"/>
    <property type="project" value="EnsemblFungi"/>
</dbReference>
<keyword evidence="3 11" id="KW-0479">Metal-binding</keyword>
<dbReference type="InterPro" id="IPR007198">
    <property type="entry name" value="Ssl1-like"/>
</dbReference>
<evidence type="ECO:0000313" key="16">
    <source>
        <dbReference type="Proteomes" id="UP000070544"/>
    </source>
</evidence>
<dbReference type="EMBL" id="KQ965844">
    <property type="protein sequence ID" value="KXS09934.1"/>
    <property type="molecule type" value="Genomic_DNA"/>
</dbReference>
<dbReference type="NCBIfam" id="TIGR00622">
    <property type="entry name" value="ssl1"/>
    <property type="match status" value="1"/>
</dbReference>
<evidence type="ECO:0000259" key="14">
    <source>
        <dbReference type="PROSITE" id="PS50234"/>
    </source>
</evidence>
<reference evidence="15 16" key="1">
    <citation type="journal article" date="2015" name="Genome Biol. Evol.">
        <title>Phylogenomic analyses indicate that early fungi evolved digesting cell walls of algal ancestors of land plants.</title>
        <authorList>
            <person name="Chang Y."/>
            <person name="Wang S."/>
            <person name="Sekimoto S."/>
            <person name="Aerts A.L."/>
            <person name="Choi C."/>
            <person name="Clum A."/>
            <person name="LaButti K.M."/>
            <person name="Lindquist E.A."/>
            <person name="Yee Ngan C."/>
            <person name="Ohm R.A."/>
            <person name="Salamov A.A."/>
            <person name="Grigoriev I.V."/>
            <person name="Spatafora J.W."/>
            <person name="Berbee M.L."/>
        </authorList>
    </citation>
    <scope>NUCLEOTIDE SEQUENCE [LARGE SCALE GENOMIC DNA]</scope>
    <source>
        <strain evidence="15 16">JEL478</strain>
    </source>
</reference>
<dbReference type="FunFam" id="3.40.50.410:FF:000015">
    <property type="entry name" value="General transcription factor IIH subunit 2"/>
    <property type="match status" value="1"/>
</dbReference>
<keyword evidence="16" id="KW-1185">Reference proteome</keyword>
<dbReference type="GO" id="GO:0016251">
    <property type="term" value="F:RNA polymerase II general transcription initiation factor activity"/>
    <property type="evidence" value="ECO:0007669"/>
    <property type="project" value="EnsemblFungi"/>
</dbReference>
<evidence type="ECO:0000256" key="9">
    <source>
        <dbReference type="ARBA" id="ARBA00023204"/>
    </source>
</evidence>
<comment type="similarity">
    <text evidence="2 11">Belongs to the GTF2H2 family.</text>
</comment>
<keyword evidence="5" id="KW-0863">Zinc-finger</keyword>
<gene>
    <name evidence="15" type="ORF">M427DRAFT_203020</name>
</gene>
<keyword evidence="10 11" id="KW-0539">Nucleus</keyword>
<feature type="zinc finger region" description="C4-type" evidence="12">
    <location>
        <begin position="328"/>
        <end position="345"/>
    </location>
</feature>
<dbReference type="SMART" id="SM01047">
    <property type="entry name" value="C1_4"/>
    <property type="match status" value="1"/>
</dbReference>
<dbReference type="GO" id="GO:0006357">
    <property type="term" value="P:regulation of transcription by RNA polymerase II"/>
    <property type="evidence" value="ECO:0007669"/>
    <property type="project" value="UniProtKB-UniRule"/>
</dbReference>
<evidence type="ECO:0000256" key="11">
    <source>
        <dbReference type="PIRNR" id="PIRNR015919"/>
    </source>
</evidence>
<dbReference type="GO" id="GO:0006367">
    <property type="term" value="P:transcription initiation at RNA polymerase II promoter"/>
    <property type="evidence" value="ECO:0007669"/>
    <property type="project" value="EnsemblFungi"/>
</dbReference>
<evidence type="ECO:0000256" key="5">
    <source>
        <dbReference type="ARBA" id="ARBA00022771"/>
    </source>
</evidence>
<dbReference type="GO" id="GO:0006289">
    <property type="term" value="P:nucleotide-excision repair"/>
    <property type="evidence" value="ECO:0007669"/>
    <property type="project" value="UniProtKB-UniRule"/>
</dbReference>
<dbReference type="InterPro" id="IPR002035">
    <property type="entry name" value="VWF_A"/>
</dbReference>
<dbReference type="Proteomes" id="UP000070544">
    <property type="component" value="Unassembled WGS sequence"/>
</dbReference>
<dbReference type="PIRSF" id="PIRSF015919">
    <property type="entry name" value="TFIIH_SSL1"/>
    <property type="match status" value="1"/>
</dbReference>
<evidence type="ECO:0000313" key="15">
    <source>
        <dbReference type="EMBL" id="KXS09934.1"/>
    </source>
</evidence>
<dbReference type="GO" id="GO:0008270">
    <property type="term" value="F:zinc ion binding"/>
    <property type="evidence" value="ECO:0007669"/>
    <property type="project" value="UniProtKB-UniRule"/>
</dbReference>
<dbReference type="OrthoDB" id="284275at2759"/>
<dbReference type="Gene3D" id="3.40.50.410">
    <property type="entry name" value="von Willebrand factor, type A domain"/>
    <property type="match status" value="1"/>
</dbReference>
<dbReference type="InterPro" id="IPR012170">
    <property type="entry name" value="TFIIH_SSL1/p44"/>
</dbReference>
<dbReference type="OMA" id="INWVEVP"/>
<proteinExistence type="inferred from homology"/>
<dbReference type="SMART" id="SM00327">
    <property type="entry name" value="VWA"/>
    <property type="match status" value="1"/>
</dbReference>
<dbReference type="InterPro" id="IPR013083">
    <property type="entry name" value="Znf_RING/FYVE/PHD"/>
</dbReference>
<dbReference type="PANTHER" id="PTHR12695">
    <property type="entry name" value="GENERAL TRANSCRIPTION FACTOR IIH SUBUNIT 2"/>
    <property type="match status" value="1"/>
</dbReference>
<dbReference type="Gene3D" id="3.30.40.10">
    <property type="entry name" value="Zinc/RING finger domain, C3HC4 (zinc finger)"/>
    <property type="match status" value="1"/>
</dbReference>
<evidence type="ECO:0000256" key="6">
    <source>
        <dbReference type="ARBA" id="ARBA00022833"/>
    </source>
</evidence>
<dbReference type="InterPro" id="IPR004595">
    <property type="entry name" value="TFIIH_C1-like_dom"/>
</dbReference>
<evidence type="ECO:0000256" key="4">
    <source>
        <dbReference type="ARBA" id="ARBA00022763"/>
    </source>
</evidence>
<keyword evidence="9" id="KW-0234">DNA repair</keyword>
<dbReference type="InterPro" id="IPR046349">
    <property type="entry name" value="C1-like_sf"/>
</dbReference>
<protein>
    <recommendedName>
        <fullName evidence="11">General transcription and DNA repair factor IIH</fullName>
    </recommendedName>
</protein>
<dbReference type="PANTHER" id="PTHR12695:SF2">
    <property type="entry name" value="GENERAL TRANSCRIPTION FACTOR IIH SUBUNIT 2-RELATED"/>
    <property type="match status" value="1"/>
</dbReference>
<evidence type="ECO:0000256" key="8">
    <source>
        <dbReference type="ARBA" id="ARBA00023163"/>
    </source>
</evidence>
<dbReference type="STRING" id="1344416.A0A138ZZK4"/>
<dbReference type="InterPro" id="IPR013087">
    <property type="entry name" value="Znf_C2H2_type"/>
</dbReference>
<dbReference type="InterPro" id="IPR036465">
    <property type="entry name" value="vWFA_dom_sf"/>
</dbReference>
<evidence type="ECO:0000256" key="2">
    <source>
        <dbReference type="ARBA" id="ARBA00006092"/>
    </source>
</evidence>
<comment type="subcellular location">
    <subcellularLocation>
        <location evidence="1 11">Nucleus</location>
    </subcellularLocation>
</comment>
<dbReference type="GO" id="GO:0000112">
    <property type="term" value="C:nucleotide-excision repair factor 3 complex"/>
    <property type="evidence" value="ECO:0007669"/>
    <property type="project" value="EnsemblFungi"/>
</dbReference>
<dbReference type="GO" id="GO:0000439">
    <property type="term" value="C:transcription factor TFIIH core complex"/>
    <property type="evidence" value="ECO:0007669"/>
    <property type="project" value="UniProtKB-UniRule"/>
</dbReference>
<accession>A0A138ZZK4</accession>
<dbReference type="PROSITE" id="PS00028">
    <property type="entry name" value="ZINC_FINGER_C2H2_1"/>
    <property type="match status" value="1"/>
</dbReference>
<evidence type="ECO:0000256" key="12">
    <source>
        <dbReference type="PIRSR" id="PIRSR015919-1"/>
    </source>
</evidence>
<evidence type="ECO:0000256" key="10">
    <source>
        <dbReference type="ARBA" id="ARBA00023242"/>
    </source>
</evidence>
<dbReference type="SUPFAM" id="SSF57889">
    <property type="entry name" value="Cysteine-rich domain"/>
    <property type="match status" value="1"/>
</dbReference>
<name>A0A138ZZK4_GONPJ</name>
<evidence type="ECO:0000256" key="7">
    <source>
        <dbReference type="ARBA" id="ARBA00023015"/>
    </source>
</evidence>
<feature type="domain" description="VWFA" evidence="14">
    <location>
        <begin position="89"/>
        <end position="266"/>
    </location>
</feature>
<organism evidence="15 16">
    <name type="scientific">Gonapodya prolifera (strain JEL478)</name>
    <name type="common">Monoblepharis prolifera</name>
    <dbReference type="NCBI Taxonomy" id="1344416"/>
    <lineage>
        <taxon>Eukaryota</taxon>
        <taxon>Fungi</taxon>
        <taxon>Fungi incertae sedis</taxon>
        <taxon>Chytridiomycota</taxon>
        <taxon>Chytridiomycota incertae sedis</taxon>
        <taxon>Monoblepharidomycetes</taxon>
        <taxon>Monoblepharidales</taxon>
        <taxon>Gonapodyaceae</taxon>
        <taxon>Gonapodya</taxon>
    </lineage>
</organism>
<dbReference type="PROSITE" id="PS50234">
    <property type="entry name" value="VWFA"/>
    <property type="match status" value="1"/>
</dbReference>
<dbReference type="Pfam" id="PF04056">
    <property type="entry name" value="Ssl1"/>
    <property type="match status" value="1"/>
</dbReference>
<keyword evidence="8 11" id="KW-0804">Transcription</keyword>